<protein>
    <submittedName>
        <fullName evidence="2">Orf6</fullName>
    </submittedName>
</protein>
<sequence>MIRTHRLALADRDELLNPHLYRQISARAKLGTCIYALIGVTARFSLFHSDRLGAFNGDEAYHFTVAPVGRRITTEFARDGRKNNALMSLASHAPGSDWDNDSLKLVPTRFVFRQRDRALAEESLRWLDIDTDENAHLVKQLQTETAPMRSEDFDSVPPNRRGECFMRDALGRMGRAKVLGLSSPDRRRAAGTTPGRQATV</sequence>
<evidence type="ECO:0000313" key="2">
    <source>
        <dbReference type="EMBL" id="AAL25735.1"/>
    </source>
</evidence>
<reference evidence="2" key="1">
    <citation type="journal article" date="2001" name="J. Bacteriol.">
        <title>Cloning of a genetically unstable cytochrome P-450 gene cluster involved in degradation of the pollutant ethyl tert-butyl ether by Rhodococcus ruber.</title>
        <authorList>
            <person name="Chauvaux S."/>
            <person name="Chevalier F."/>
            <person name="Le Dantec C."/>
            <person name="Fayolle F."/>
            <person name="Miras I."/>
            <person name="Kunst F."/>
            <person name="Beguin P."/>
        </authorList>
    </citation>
    <scope>NUCLEOTIDE SEQUENCE</scope>
    <source>
        <strain evidence="2">IFP2001</strain>
    </source>
</reference>
<dbReference type="Pfam" id="PF12846">
    <property type="entry name" value="AAA_10"/>
    <property type="match status" value="1"/>
</dbReference>
<accession>Q93EW9</accession>
<feature type="region of interest" description="Disordered" evidence="1">
    <location>
        <begin position="179"/>
        <end position="200"/>
    </location>
</feature>
<dbReference type="AlphaFoldDB" id="Q93EW9"/>
<dbReference type="EMBL" id="AF333761">
    <property type="protein sequence ID" value="AAL25735.1"/>
    <property type="molecule type" value="Genomic_DNA"/>
</dbReference>
<evidence type="ECO:0000256" key="1">
    <source>
        <dbReference type="SAM" id="MobiDB-lite"/>
    </source>
</evidence>
<organism evidence="2">
    <name type="scientific">Rhodococcus ruber</name>
    <dbReference type="NCBI Taxonomy" id="1830"/>
    <lineage>
        <taxon>Bacteria</taxon>
        <taxon>Bacillati</taxon>
        <taxon>Actinomycetota</taxon>
        <taxon>Actinomycetes</taxon>
        <taxon>Mycobacteriales</taxon>
        <taxon>Nocardiaceae</taxon>
        <taxon>Rhodococcus</taxon>
    </lineage>
</organism>
<proteinExistence type="predicted"/>
<name>Q93EW9_9NOCA</name>